<comment type="caution">
    <text evidence="1">The sequence shown here is derived from an EMBL/GenBank/DDBJ whole genome shotgun (WGS) entry which is preliminary data.</text>
</comment>
<dbReference type="EMBL" id="JBHSBN010000039">
    <property type="protein sequence ID" value="MFC4110335.1"/>
    <property type="molecule type" value="Genomic_DNA"/>
</dbReference>
<gene>
    <name evidence="1" type="ORF">ACFOX0_31000</name>
</gene>
<organism evidence="1 2">
    <name type="scientific">Micromonospora zhanjiangensis</name>
    <dbReference type="NCBI Taxonomy" id="1522057"/>
    <lineage>
        <taxon>Bacteria</taxon>
        <taxon>Bacillati</taxon>
        <taxon>Actinomycetota</taxon>
        <taxon>Actinomycetes</taxon>
        <taxon>Micromonosporales</taxon>
        <taxon>Micromonosporaceae</taxon>
        <taxon>Micromonospora</taxon>
    </lineage>
</organism>
<accession>A0ABV8KVW9</accession>
<sequence length="142" mass="15888">MTITPEMVAYLRTMVKGHHVENDRVEERLDANDWNDFPRFLAALFFLAVDRRFGEDASRADVIQFVAEMRAELGHDAPNIDADQAETLIMSTIDPTVGYDIDPQMIGRIQAATVHKVLGEDSFTDQGLDAILAEAVELAERP</sequence>
<dbReference type="Proteomes" id="UP001595868">
    <property type="component" value="Unassembled WGS sequence"/>
</dbReference>
<proteinExistence type="predicted"/>
<keyword evidence="2" id="KW-1185">Reference proteome</keyword>
<name>A0ABV8KVW9_9ACTN</name>
<protein>
    <submittedName>
        <fullName evidence="1">Uncharacterized protein</fullName>
    </submittedName>
</protein>
<dbReference type="RefSeq" id="WP_377552648.1">
    <property type="nucleotide sequence ID" value="NZ_JBHSBN010000039.1"/>
</dbReference>
<evidence type="ECO:0000313" key="2">
    <source>
        <dbReference type="Proteomes" id="UP001595868"/>
    </source>
</evidence>
<evidence type="ECO:0000313" key="1">
    <source>
        <dbReference type="EMBL" id="MFC4110335.1"/>
    </source>
</evidence>
<reference evidence="2" key="1">
    <citation type="journal article" date="2019" name="Int. J. Syst. Evol. Microbiol.">
        <title>The Global Catalogue of Microorganisms (GCM) 10K type strain sequencing project: providing services to taxonomists for standard genome sequencing and annotation.</title>
        <authorList>
            <consortium name="The Broad Institute Genomics Platform"/>
            <consortium name="The Broad Institute Genome Sequencing Center for Infectious Disease"/>
            <person name="Wu L."/>
            <person name="Ma J."/>
        </authorList>
    </citation>
    <scope>NUCLEOTIDE SEQUENCE [LARGE SCALE GENOMIC DNA]</scope>
    <source>
        <strain evidence="2">2902at01</strain>
    </source>
</reference>